<dbReference type="OrthoDB" id="9808897at2"/>
<name>A0A5B8MBC0_9MICO</name>
<evidence type="ECO:0000313" key="4">
    <source>
        <dbReference type="EMBL" id="QDZ16970.1"/>
    </source>
</evidence>
<dbReference type="GO" id="GO:0004553">
    <property type="term" value="F:hydrolase activity, hydrolyzing O-glycosyl compounds"/>
    <property type="evidence" value="ECO:0007669"/>
    <property type="project" value="InterPro"/>
</dbReference>
<dbReference type="InterPro" id="IPR012341">
    <property type="entry name" value="6hp_glycosidase-like_sf"/>
</dbReference>
<evidence type="ECO:0000256" key="1">
    <source>
        <dbReference type="ARBA" id="ARBA00023277"/>
    </source>
</evidence>
<dbReference type="Pfam" id="PF00759">
    <property type="entry name" value="Glyco_hydro_9"/>
    <property type="match status" value="1"/>
</dbReference>
<dbReference type="SUPFAM" id="SSF48208">
    <property type="entry name" value="Six-hairpin glycosidases"/>
    <property type="match status" value="1"/>
</dbReference>
<dbReference type="InterPro" id="IPR001701">
    <property type="entry name" value="Glyco_hydro_9"/>
</dbReference>
<reference evidence="4 5" key="1">
    <citation type="submission" date="2019-07" db="EMBL/GenBank/DDBJ databases">
        <title>Full genome sequence of Humibacter sp. WJ7-1.</title>
        <authorList>
            <person name="Im W.-T."/>
        </authorList>
    </citation>
    <scope>NUCLEOTIDE SEQUENCE [LARGE SCALE GENOMIC DNA]</scope>
    <source>
        <strain evidence="4 5">WJ7-1</strain>
    </source>
</reference>
<evidence type="ECO:0000259" key="3">
    <source>
        <dbReference type="Pfam" id="PF00759"/>
    </source>
</evidence>
<evidence type="ECO:0000313" key="5">
    <source>
        <dbReference type="Proteomes" id="UP000320216"/>
    </source>
</evidence>
<dbReference type="Gene3D" id="1.50.10.10">
    <property type="match status" value="1"/>
</dbReference>
<evidence type="ECO:0000256" key="2">
    <source>
        <dbReference type="ARBA" id="ARBA00023326"/>
    </source>
</evidence>
<feature type="domain" description="Glycoside hydrolase family 9" evidence="3">
    <location>
        <begin position="98"/>
        <end position="494"/>
    </location>
</feature>
<proteinExistence type="predicted"/>
<keyword evidence="5" id="KW-1185">Reference proteome</keyword>
<dbReference type="InterPro" id="IPR008928">
    <property type="entry name" value="6-hairpin_glycosidase_sf"/>
</dbReference>
<keyword evidence="2" id="KW-0624">Polysaccharide degradation</keyword>
<dbReference type="KEGG" id="huw:FPZ11_16880"/>
<dbReference type="EMBL" id="CP042305">
    <property type="protein sequence ID" value="QDZ16970.1"/>
    <property type="molecule type" value="Genomic_DNA"/>
</dbReference>
<organism evidence="4 5">
    <name type="scientific">Humibacter ginsenosidimutans</name>
    <dbReference type="NCBI Taxonomy" id="2599293"/>
    <lineage>
        <taxon>Bacteria</taxon>
        <taxon>Bacillati</taxon>
        <taxon>Actinomycetota</taxon>
        <taxon>Actinomycetes</taxon>
        <taxon>Micrococcales</taxon>
        <taxon>Microbacteriaceae</taxon>
        <taxon>Humibacter</taxon>
    </lineage>
</organism>
<gene>
    <name evidence="4" type="ORF">FPZ11_16880</name>
</gene>
<protein>
    <submittedName>
        <fullName evidence="4">Chitinase</fullName>
    </submittedName>
</protein>
<accession>A0A5B8MBC0</accession>
<sequence>MGYDAQGAKAVLLAAPPNAVVGRASIVAAGKTIDLDVASAESVSGWGATQYRRIDFTSVRVVGEHVVEVEVDDRPVTARVVIGADRLVAVTVSDIAAAFRAARSSGEIDRKDARARFYADDSGAEVDARGGWLDASGDFSKFLSHLTYTRMMSPQQIPLCAWAMLAARDALAARHPHFDTYQGARLRDEGLFGADFLMRFRSPDGYFYTAIFDALTKDLNERVITAPLQNSVRTQRWQAAYRHGGGLAIAALARASTLDTHGEHSSADYLRAAQEGFEHLEEHNAEYLFDGVESAVDDYCALLAATELAAASGDRGHLDAAAHRIASLRRRFTADSSGVGYLIGDRLGRPFFHAAESGLPVVALMRFAELFQGQTAAAEATALAIDVMSALVARTDSVPNPFGYPRQLVHDEHADRPREAFFFPHDNETGYWWQGENANLGSVATAAALVADAAGCPPALSDRLRRLGADCLAWVGGLNPFDSCMLQGRGRNNVEYLGRYQNSPGAIVNGITSHPFDEDGIAFLPDEAADGDEWRWAEQWIPHSAWFLLAVCTTR</sequence>
<dbReference type="GO" id="GO:0000272">
    <property type="term" value="P:polysaccharide catabolic process"/>
    <property type="evidence" value="ECO:0007669"/>
    <property type="project" value="UniProtKB-KW"/>
</dbReference>
<keyword evidence="1" id="KW-0119">Carbohydrate metabolism</keyword>
<dbReference type="AlphaFoldDB" id="A0A5B8MBC0"/>
<dbReference type="Proteomes" id="UP000320216">
    <property type="component" value="Chromosome"/>
</dbReference>